<dbReference type="RefSeq" id="WP_175372641.1">
    <property type="nucleotide sequence ID" value="NZ_JABWCS010000213.1"/>
</dbReference>
<sequence length="121" mass="13678">MKKIFLVLVTALLIITVVGCSSATKKQYVGSPDWTSRFIVWDGKLYSFDLKTTAEIEKELGTVEEISNEKSHKFTSDVYSNHFEVGTKVYKVRNVETDVAIAAELDGFFYEGKYAGDYVEK</sequence>
<protein>
    <recommendedName>
        <fullName evidence="3">Lipoprotein</fullName>
    </recommendedName>
</protein>
<evidence type="ECO:0000313" key="2">
    <source>
        <dbReference type="Proteomes" id="UP000564806"/>
    </source>
</evidence>
<name>A0A850ELC6_9BACL</name>
<dbReference type="PROSITE" id="PS51257">
    <property type="entry name" value="PROKAR_LIPOPROTEIN"/>
    <property type="match status" value="1"/>
</dbReference>
<evidence type="ECO:0008006" key="3">
    <source>
        <dbReference type="Google" id="ProtNLM"/>
    </source>
</evidence>
<comment type="caution">
    <text evidence="1">The sequence shown here is derived from an EMBL/GenBank/DDBJ whole genome shotgun (WGS) entry which is preliminary data.</text>
</comment>
<evidence type="ECO:0000313" key="1">
    <source>
        <dbReference type="EMBL" id="NUU62143.1"/>
    </source>
</evidence>
<dbReference type="Proteomes" id="UP000564806">
    <property type="component" value="Unassembled WGS sequence"/>
</dbReference>
<gene>
    <name evidence="1" type="ORF">HPT30_17510</name>
</gene>
<reference evidence="1" key="1">
    <citation type="submission" date="2020-06" db="EMBL/GenBank/DDBJ databases">
        <title>Paenibacillus sp. nov., isolated from soil.</title>
        <authorList>
            <person name="Seo Y.L."/>
        </authorList>
    </citation>
    <scope>NUCLEOTIDE SEQUENCE [LARGE SCALE GENOMIC DNA]</scope>
    <source>
        <strain evidence="1">JW14</strain>
    </source>
</reference>
<dbReference type="EMBL" id="JABWCS010000213">
    <property type="protein sequence ID" value="NUU62143.1"/>
    <property type="molecule type" value="Genomic_DNA"/>
</dbReference>
<accession>A0A850ELC6</accession>
<dbReference type="AlphaFoldDB" id="A0A850ELC6"/>
<proteinExistence type="predicted"/>
<organism evidence="1 2">
    <name type="scientific">Paenibacillus agri</name>
    <dbReference type="NCBI Taxonomy" id="2744309"/>
    <lineage>
        <taxon>Bacteria</taxon>
        <taxon>Bacillati</taxon>
        <taxon>Bacillota</taxon>
        <taxon>Bacilli</taxon>
        <taxon>Bacillales</taxon>
        <taxon>Paenibacillaceae</taxon>
        <taxon>Paenibacillus</taxon>
    </lineage>
</organism>
<keyword evidence="2" id="KW-1185">Reference proteome</keyword>